<dbReference type="Proteomes" id="UP000076852">
    <property type="component" value="Chromosome 1"/>
</dbReference>
<keyword evidence="2" id="KW-1185">Reference proteome</keyword>
<proteinExistence type="predicted"/>
<dbReference type="EMBL" id="CP014578">
    <property type="protein sequence ID" value="ANB74496.1"/>
    <property type="molecule type" value="Genomic_DNA"/>
</dbReference>
<gene>
    <name evidence="1" type="ORF">AYM40_01315</name>
</gene>
<name>A0A160FPV2_9BURK</name>
<accession>A0A160FPV2</accession>
<evidence type="ECO:0000313" key="1">
    <source>
        <dbReference type="EMBL" id="ANB74496.1"/>
    </source>
</evidence>
<protein>
    <submittedName>
        <fullName evidence="1">Uncharacterized protein</fullName>
    </submittedName>
</protein>
<organism evidence="1 2">
    <name type="scientific">Paraburkholderia phytofirmans OLGA172</name>
    <dbReference type="NCBI Taxonomy" id="1417228"/>
    <lineage>
        <taxon>Bacteria</taxon>
        <taxon>Pseudomonadati</taxon>
        <taxon>Pseudomonadota</taxon>
        <taxon>Betaproteobacteria</taxon>
        <taxon>Burkholderiales</taxon>
        <taxon>Burkholderiaceae</taxon>
        <taxon>Paraburkholderia</taxon>
    </lineage>
</organism>
<dbReference type="KEGG" id="buz:AYM40_01315"/>
<dbReference type="AlphaFoldDB" id="A0A160FPV2"/>
<evidence type="ECO:0000313" key="2">
    <source>
        <dbReference type="Proteomes" id="UP000076852"/>
    </source>
</evidence>
<reference evidence="1 2" key="1">
    <citation type="journal article" date="2016" name="Gene">
        <title>PacBio SMRT assembly of a complex multi-replicon genome reveals chlorocatechol degradative operon in a region of genome plasticity.</title>
        <authorList>
            <person name="Ricker N."/>
            <person name="Shen S.Y."/>
            <person name="Goordial J."/>
            <person name="Jin S."/>
            <person name="Fulthorpe R.R."/>
        </authorList>
    </citation>
    <scope>NUCLEOTIDE SEQUENCE [LARGE SCALE GENOMIC DNA]</scope>
    <source>
        <strain evidence="1 2">OLGA172</strain>
    </source>
</reference>
<dbReference type="OrthoDB" id="9133913at2"/>
<sequence length="61" mass="6584">MVAKRSAQVGFGPANGAKADVYREANEFCAKENKKVETVSLQMTDSAFAQPASASLQFRCK</sequence>